<dbReference type="AlphaFoldDB" id="A0A426JQA7"/>
<keyword evidence="2" id="KW-1185">Reference proteome</keyword>
<gene>
    <name evidence="1" type="ORF">EIL87_14980</name>
</gene>
<dbReference type="Pfam" id="PF02810">
    <property type="entry name" value="SEC-C"/>
    <property type="match status" value="1"/>
</dbReference>
<name>A0A426JQA7_9PSEU</name>
<comment type="caution">
    <text evidence="1">The sequence shown here is derived from an EMBL/GenBank/DDBJ whole genome shotgun (WGS) entry which is preliminary data.</text>
</comment>
<dbReference type="OrthoDB" id="3343588at2"/>
<dbReference type="RefSeq" id="WP_125091166.1">
    <property type="nucleotide sequence ID" value="NZ_RSAA01000015.1"/>
</dbReference>
<accession>A0A426JQA7</accession>
<evidence type="ECO:0000313" key="2">
    <source>
        <dbReference type="Proteomes" id="UP000274515"/>
    </source>
</evidence>
<reference evidence="1 2" key="1">
    <citation type="submission" date="2018-11" db="EMBL/GenBank/DDBJ databases">
        <title>Saccharopolyspora rhizosphaerae sp. nov., an actinomycete isolated from rhizosphere soil in Thailand.</title>
        <authorList>
            <person name="Intra B."/>
            <person name="Euanorasetr J."/>
            <person name="Take A."/>
            <person name="Inahashi Y."/>
            <person name="Mori M."/>
            <person name="Panbangred W."/>
            <person name="Matsumoto A."/>
        </authorList>
    </citation>
    <scope>NUCLEOTIDE SEQUENCE [LARGE SCALE GENOMIC DNA]</scope>
    <source>
        <strain evidence="1 2">H219</strain>
    </source>
</reference>
<dbReference type="SUPFAM" id="SSF103642">
    <property type="entry name" value="Sec-C motif"/>
    <property type="match status" value="1"/>
</dbReference>
<dbReference type="InterPro" id="IPR004027">
    <property type="entry name" value="SEC_C_motif"/>
</dbReference>
<dbReference type="Gene3D" id="3.10.450.50">
    <property type="match status" value="1"/>
</dbReference>
<proteinExistence type="predicted"/>
<sequence length="319" mass="35130">MTYPANVHVQYAEALEEDAPDSESPCSEFVEAAEHWHKADEHERELAAVSRASELDDDRGPLSGRGAYIAHLLTHDRADEAAPLLDELRRKPSAVAMTYLDVHYGFATSGNVPKGLRWLNVGASHLIDSLDELLSPADPGYDLLLERRHARSEAGLPPDAMDEFFDRCAAHGGDVLSAIQAQHGAEDDHLSDLVDAQGNLALDRYALPLWTAEEFARSKREHPEWWEEDTTYDDYRRAVQRELGEVPVGACLVPTTVAAVEEFAAAAGHRAADPETPDDYAFEEAHAGRFLPWPPGRNEACWCGSGRKYKKCCGAPGFA</sequence>
<dbReference type="Proteomes" id="UP000274515">
    <property type="component" value="Unassembled WGS sequence"/>
</dbReference>
<evidence type="ECO:0000313" key="1">
    <source>
        <dbReference type="EMBL" id="RRO15368.1"/>
    </source>
</evidence>
<protein>
    <submittedName>
        <fullName evidence="1">SEC-C domain-containing protein</fullName>
    </submittedName>
</protein>
<organism evidence="1 2">
    <name type="scientific">Saccharopolyspora rhizosphaerae</name>
    <dbReference type="NCBI Taxonomy" id="2492662"/>
    <lineage>
        <taxon>Bacteria</taxon>
        <taxon>Bacillati</taxon>
        <taxon>Actinomycetota</taxon>
        <taxon>Actinomycetes</taxon>
        <taxon>Pseudonocardiales</taxon>
        <taxon>Pseudonocardiaceae</taxon>
        <taxon>Saccharopolyspora</taxon>
    </lineage>
</organism>
<dbReference type="EMBL" id="RSAA01000015">
    <property type="protein sequence ID" value="RRO15368.1"/>
    <property type="molecule type" value="Genomic_DNA"/>
</dbReference>